<dbReference type="InterPro" id="IPR011333">
    <property type="entry name" value="SKP1/BTB/POZ_sf"/>
</dbReference>
<feature type="region of interest" description="Disordered" evidence="1">
    <location>
        <begin position="1"/>
        <end position="39"/>
    </location>
</feature>
<reference evidence="2 3" key="1">
    <citation type="journal article" date="2015" name="Sci. Rep.">
        <title>Chromosome-level genome map provides insights into diverse defense mechanisms in the medicinal fungus Ganoderma sinense.</title>
        <authorList>
            <person name="Zhu Y."/>
            <person name="Xu J."/>
            <person name="Sun C."/>
            <person name="Zhou S."/>
            <person name="Xu H."/>
            <person name="Nelson D.R."/>
            <person name="Qian J."/>
            <person name="Song J."/>
            <person name="Luo H."/>
            <person name="Xiang L."/>
            <person name="Li Y."/>
            <person name="Xu Z."/>
            <person name="Ji A."/>
            <person name="Wang L."/>
            <person name="Lu S."/>
            <person name="Hayward A."/>
            <person name="Sun W."/>
            <person name="Li X."/>
            <person name="Schwartz D.C."/>
            <person name="Wang Y."/>
            <person name="Chen S."/>
        </authorList>
    </citation>
    <scope>NUCLEOTIDE SEQUENCE [LARGE SCALE GENOMIC DNA]</scope>
    <source>
        <strain evidence="2 3">ZZ0214-1</strain>
    </source>
</reference>
<dbReference type="EMBL" id="AYKW01000008">
    <property type="protein sequence ID" value="PIL33332.1"/>
    <property type="molecule type" value="Genomic_DNA"/>
</dbReference>
<keyword evidence="3" id="KW-1185">Reference proteome</keyword>
<evidence type="ECO:0000256" key="1">
    <source>
        <dbReference type="SAM" id="MobiDB-lite"/>
    </source>
</evidence>
<evidence type="ECO:0000313" key="3">
    <source>
        <dbReference type="Proteomes" id="UP000230002"/>
    </source>
</evidence>
<protein>
    <recommendedName>
        <fullName evidence="4">BTB domain-containing protein</fullName>
    </recommendedName>
</protein>
<evidence type="ECO:0000313" key="2">
    <source>
        <dbReference type="EMBL" id="PIL33332.1"/>
    </source>
</evidence>
<proteinExistence type="predicted"/>
<name>A0A2G8SHU4_9APHY</name>
<accession>A0A2G8SHU4</accession>
<dbReference type="AlphaFoldDB" id="A0A2G8SHU4"/>
<dbReference type="OrthoDB" id="2367075at2759"/>
<dbReference type="Proteomes" id="UP000230002">
    <property type="component" value="Unassembled WGS sequence"/>
</dbReference>
<feature type="compositionally biased region" description="Low complexity" evidence="1">
    <location>
        <begin position="10"/>
        <end position="19"/>
    </location>
</feature>
<comment type="caution">
    <text evidence="2">The sequence shown here is derived from an EMBL/GenBank/DDBJ whole genome shotgun (WGS) entry which is preliminary data.</text>
</comment>
<dbReference type="Gene3D" id="3.30.710.10">
    <property type="entry name" value="Potassium Channel Kv1.1, Chain A"/>
    <property type="match status" value="1"/>
</dbReference>
<dbReference type="SUPFAM" id="SSF54695">
    <property type="entry name" value="POZ domain"/>
    <property type="match status" value="1"/>
</dbReference>
<gene>
    <name evidence="2" type="ORF">GSI_04783</name>
</gene>
<evidence type="ECO:0008006" key="4">
    <source>
        <dbReference type="Google" id="ProtNLM"/>
    </source>
</evidence>
<organism evidence="2 3">
    <name type="scientific">Ganoderma sinense ZZ0214-1</name>
    <dbReference type="NCBI Taxonomy" id="1077348"/>
    <lineage>
        <taxon>Eukaryota</taxon>
        <taxon>Fungi</taxon>
        <taxon>Dikarya</taxon>
        <taxon>Basidiomycota</taxon>
        <taxon>Agaricomycotina</taxon>
        <taxon>Agaricomycetes</taxon>
        <taxon>Polyporales</taxon>
        <taxon>Polyporaceae</taxon>
        <taxon>Ganoderma</taxon>
    </lineage>
</organism>
<sequence length="288" mass="31046">MTALKMNSETTSTTAVSPVPSSPAPERFQATSPKSPRRDDEFYCQDIVFLVEDVLFKVPRRPFEHESEVFSGMFALPPVNSPYGVEGSSDDNPIQLEGVTEDEFKALLWVMFRSGYGSSRTLTQPQWVSVLRLSTMWFFKDIRTRAIAELSKLVATPAARIVLARTYNISGWTEPALCALAQQDAPLSAQDLEALGWDAAAKLVQIRESVVFTGSCVCGCNYCTVAHGHIATATPGAGAAGVGVHGHGLGLAGQQSAGPRAGQVTVASLRKKTDFSQQIRALFGTALY</sequence>